<dbReference type="Pfam" id="PF09348">
    <property type="entry name" value="DUF1990"/>
    <property type="match status" value="1"/>
</dbReference>
<dbReference type="AlphaFoldDB" id="A0A6J4ST00"/>
<name>A0A6J4ST00_9ACTN</name>
<dbReference type="PANTHER" id="PTHR34202">
    <property type="entry name" value="UPF0548 PROTEIN"/>
    <property type="match status" value="1"/>
</dbReference>
<organism evidence="2">
    <name type="scientific">uncultured Rubrobacteraceae bacterium</name>
    <dbReference type="NCBI Taxonomy" id="349277"/>
    <lineage>
        <taxon>Bacteria</taxon>
        <taxon>Bacillati</taxon>
        <taxon>Actinomycetota</taxon>
        <taxon>Rubrobacteria</taxon>
        <taxon>Rubrobacterales</taxon>
        <taxon>Rubrobacteraceae</taxon>
        <taxon>environmental samples</taxon>
    </lineage>
</organism>
<reference evidence="2" key="1">
    <citation type="submission" date="2020-02" db="EMBL/GenBank/DDBJ databases">
        <authorList>
            <person name="Meier V. D."/>
        </authorList>
    </citation>
    <scope>NUCLEOTIDE SEQUENCE</scope>
    <source>
        <strain evidence="2">AVDCRST_MAG05</strain>
    </source>
</reference>
<gene>
    <name evidence="2" type="ORF">AVDCRST_MAG05-2640</name>
</gene>
<dbReference type="EMBL" id="CADCVM010000290">
    <property type="protein sequence ID" value="CAA9504402.1"/>
    <property type="molecule type" value="Genomic_DNA"/>
</dbReference>
<dbReference type="PANTHER" id="PTHR34202:SF1">
    <property type="entry name" value="UPF0548 PROTEIN"/>
    <property type="match status" value="1"/>
</dbReference>
<dbReference type="PIRSF" id="PIRSF010260">
    <property type="entry name" value="UCP010260"/>
    <property type="match status" value="1"/>
</dbReference>
<proteinExistence type="predicted"/>
<sequence length="185" mass="19991">MFLIGEPSAASISLLIDEQRGAPLSYAEVGASRDTPGKVSGYAVDHNRVRLGDGEVVFVRASAALYAWKMFDLGWVRILPHGAPAGVGTTVAVLAQHIGFRSLNFSRVVYEVSGEEGGVRRLGFAYGTLPEHAESREERFVVEWHPDGSVFYDLCAFSRPNHPLSRLGYPSARGSLAAMARAVKG</sequence>
<protein>
    <recommendedName>
        <fullName evidence="1">DUF1990 domain-containing protein</fullName>
    </recommendedName>
</protein>
<dbReference type="InterPro" id="IPR014457">
    <property type="entry name" value="UCP010260"/>
</dbReference>
<feature type="domain" description="DUF1990" evidence="1">
    <location>
        <begin position="25"/>
        <end position="181"/>
    </location>
</feature>
<evidence type="ECO:0000313" key="2">
    <source>
        <dbReference type="EMBL" id="CAA9504402.1"/>
    </source>
</evidence>
<evidence type="ECO:0000259" key="1">
    <source>
        <dbReference type="Pfam" id="PF09348"/>
    </source>
</evidence>
<accession>A0A6J4ST00</accession>
<dbReference type="InterPro" id="IPR018960">
    <property type="entry name" value="DUF1990"/>
</dbReference>